<dbReference type="Gene3D" id="1.10.730.10">
    <property type="entry name" value="Isoleucyl-tRNA Synthetase, Domain 1"/>
    <property type="match status" value="1"/>
</dbReference>
<dbReference type="HAMAP" id="MF_00123">
    <property type="entry name" value="Arg_tRNA_synth"/>
    <property type="match status" value="1"/>
</dbReference>
<keyword evidence="9" id="KW-0648">Protein biosynthesis</keyword>
<dbReference type="PANTHER" id="PTHR11956">
    <property type="entry name" value="ARGINYL-TRNA SYNTHETASE"/>
    <property type="match status" value="1"/>
</dbReference>
<dbReference type="EC" id="6.1.1.19" evidence="4"/>
<dbReference type="SUPFAM" id="SSF47323">
    <property type="entry name" value="Anticodon-binding domain of a subclass of class I aminoacyl-tRNA synthetases"/>
    <property type="match status" value="1"/>
</dbReference>
<accession>A0A170QB67</accession>
<proteinExistence type="inferred from homology"/>
<evidence type="ECO:0000256" key="2">
    <source>
        <dbReference type="ARBA" id="ARBA00005594"/>
    </source>
</evidence>
<dbReference type="SMART" id="SM00836">
    <property type="entry name" value="DALR_1"/>
    <property type="match status" value="1"/>
</dbReference>
<evidence type="ECO:0000256" key="7">
    <source>
        <dbReference type="ARBA" id="ARBA00022741"/>
    </source>
</evidence>
<evidence type="ECO:0000256" key="6">
    <source>
        <dbReference type="ARBA" id="ARBA00022598"/>
    </source>
</evidence>
<dbReference type="PRINTS" id="PR01038">
    <property type="entry name" value="TRNASYNTHARG"/>
</dbReference>
<keyword evidence="6 14" id="KW-0436">Ligase</keyword>
<evidence type="ECO:0000256" key="3">
    <source>
        <dbReference type="ARBA" id="ARBA00011245"/>
    </source>
</evidence>
<dbReference type="SUPFAM" id="SSF52374">
    <property type="entry name" value="Nucleotidylyl transferase"/>
    <property type="match status" value="1"/>
</dbReference>
<dbReference type="InterPro" id="IPR005148">
    <property type="entry name" value="Arg-tRNA-synth_N"/>
</dbReference>
<evidence type="ECO:0000313" key="14">
    <source>
        <dbReference type="EMBL" id="CUV03573.1"/>
    </source>
</evidence>
<dbReference type="GO" id="GO:0005737">
    <property type="term" value="C:cytoplasm"/>
    <property type="evidence" value="ECO:0007669"/>
    <property type="project" value="UniProtKB-SubCell"/>
</dbReference>
<dbReference type="PANTHER" id="PTHR11956:SF5">
    <property type="entry name" value="ARGININE--TRNA LIGASE, CYTOPLASMIC"/>
    <property type="match status" value="1"/>
</dbReference>
<dbReference type="SUPFAM" id="SSF55190">
    <property type="entry name" value="Arginyl-tRNA synthetase (ArgRS), N-terminal 'additional' domain"/>
    <property type="match status" value="1"/>
</dbReference>
<dbReference type="InterPro" id="IPR035684">
    <property type="entry name" value="ArgRS_core"/>
</dbReference>
<evidence type="ECO:0000256" key="11">
    <source>
        <dbReference type="ARBA" id="ARBA00049339"/>
    </source>
</evidence>
<evidence type="ECO:0000256" key="9">
    <source>
        <dbReference type="ARBA" id="ARBA00022917"/>
    </source>
</evidence>
<dbReference type="Pfam" id="PF03485">
    <property type="entry name" value="Arg_tRNA_synt_N"/>
    <property type="match status" value="1"/>
</dbReference>
<dbReference type="GO" id="GO:0006420">
    <property type="term" value="P:arginyl-tRNA aminoacylation"/>
    <property type="evidence" value="ECO:0007669"/>
    <property type="project" value="InterPro"/>
</dbReference>
<feature type="domain" description="DALR anticodon binding" evidence="12">
    <location>
        <begin position="439"/>
        <end position="559"/>
    </location>
</feature>
<evidence type="ECO:0000256" key="1">
    <source>
        <dbReference type="ARBA" id="ARBA00004496"/>
    </source>
</evidence>
<protein>
    <recommendedName>
        <fullName evidence="4">arginine--tRNA ligase</fullName>
        <ecNumber evidence="4">6.1.1.19</ecNumber>
    </recommendedName>
</protein>
<dbReference type="GO" id="GO:0004814">
    <property type="term" value="F:arginine-tRNA ligase activity"/>
    <property type="evidence" value="ECO:0007669"/>
    <property type="project" value="UniProtKB-EC"/>
</dbReference>
<dbReference type="InterPro" id="IPR036695">
    <property type="entry name" value="Arg-tRNA-synth_N_sf"/>
</dbReference>
<dbReference type="InterPro" id="IPR001278">
    <property type="entry name" value="Arg-tRNA-ligase"/>
</dbReference>
<dbReference type="Gene3D" id="3.40.50.620">
    <property type="entry name" value="HUPs"/>
    <property type="match status" value="1"/>
</dbReference>
<keyword evidence="7" id="KW-0547">Nucleotide-binding</keyword>
<evidence type="ECO:0000259" key="12">
    <source>
        <dbReference type="SMART" id="SM00836"/>
    </source>
</evidence>
<dbReference type="FunFam" id="3.40.50.620:FF:000062">
    <property type="entry name" value="Arginine--tRNA ligase"/>
    <property type="match status" value="1"/>
</dbReference>
<sequence length="559" mass="62578">MPAPLLIETIQQLVAQALETARQEGVLQLETIPEIQVERPGNSEHGDFATNLPLRLARATRIDPLELAQSLASHIATGDVIDRVEAAQPGFINFYLKESWLRQQVEAVRQTGDKFGNVDSGHGRKMMVEFVSVNPTGPVHVGHTRGAVLGSALANVLEAAGYDVTREYYVNDAGSQMQLFYRSVLAAYKDSLGRESDMPENGYKGEYIVALAKEIIEAEGQRFLEQNDEQALIEIGDIARGKMVSSIKDDLAGIGVEFDNWFSELTLFSRGEYDAALKILDDNDYITERDGAKWFNSTMLGDDKDNVIIKSSGEPTYFASDIAYHYNKFIQRGFESVVDIWGADHQGHVPRMKSAVEALGIERDRLTVLIAQMVSLRSEGEVLRVSKRTGNLVTLRELAEEVGADACRYFFLARTPSTQMEFDLELAKKESSENPVYYVQYAHARNASILNLARERNIDWSNGDVSLLTHPSEMELIRVMLQLPELVDEIAKSLEPHHLPHYATELANSFHTFYENCRVVSSHEEDGPMNAARLKLVESAQIVFRRSLELMGMSAPDRM</sequence>
<dbReference type="InterPro" id="IPR009080">
    <property type="entry name" value="tRNAsynth_Ia_anticodon-bd"/>
</dbReference>
<dbReference type="Pfam" id="PF05746">
    <property type="entry name" value="DALR_1"/>
    <property type="match status" value="1"/>
</dbReference>
<comment type="subunit">
    <text evidence="3">Monomer.</text>
</comment>
<keyword evidence="10 14" id="KW-0030">Aminoacyl-tRNA synthetase</keyword>
<evidence type="ECO:0000256" key="5">
    <source>
        <dbReference type="ARBA" id="ARBA00022490"/>
    </source>
</evidence>
<evidence type="ECO:0000256" key="8">
    <source>
        <dbReference type="ARBA" id="ARBA00022840"/>
    </source>
</evidence>
<evidence type="ECO:0000256" key="4">
    <source>
        <dbReference type="ARBA" id="ARBA00012837"/>
    </source>
</evidence>
<dbReference type="InterPro" id="IPR014729">
    <property type="entry name" value="Rossmann-like_a/b/a_fold"/>
</dbReference>
<comment type="similarity">
    <text evidence="2">Belongs to the class-I aminoacyl-tRNA synthetase family.</text>
</comment>
<evidence type="ECO:0000256" key="10">
    <source>
        <dbReference type="ARBA" id="ARBA00023146"/>
    </source>
</evidence>
<gene>
    <name evidence="14" type="ORF">MGWOODY_Clf2746</name>
</gene>
<dbReference type="Gene3D" id="3.30.1360.70">
    <property type="entry name" value="Arginyl tRNA synthetase N-terminal domain"/>
    <property type="match status" value="1"/>
</dbReference>
<dbReference type="InterPro" id="IPR001412">
    <property type="entry name" value="aa-tRNA-synth_I_CS"/>
</dbReference>
<evidence type="ECO:0000259" key="13">
    <source>
        <dbReference type="SMART" id="SM01016"/>
    </source>
</evidence>
<feature type="domain" description="Arginyl tRNA synthetase N-terminal" evidence="13">
    <location>
        <begin position="8"/>
        <end position="96"/>
    </location>
</feature>
<organism evidence="14">
    <name type="scientific">hydrothermal vent metagenome</name>
    <dbReference type="NCBI Taxonomy" id="652676"/>
    <lineage>
        <taxon>unclassified sequences</taxon>
        <taxon>metagenomes</taxon>
        <taxon>ecological metagenomes</taxon>
    </lineage>
</organism>
<keyword evidence="8" id="KW-0067">ATP-binding</keyword>
<keyword evidence="5" id="KW-0963">Cytoplasm</keyword>
<dbReference type="EMBL" id="FAXA01000437">
    <property type="protein sequence ID" value="CUV03573.1"/>
    <property type="molecule type" value="Genomic_DNA"/>
</dbReference>
<dbReference type="Pfam" id="PF00750">
    <property type="entry name" value="tRNA-synt_1d"/>
    <property type="match status" value="1"/>
</dbReference>
<comment type="subcellular location">
    <subcellularLocation>
        <location evidence="1">Cytoplasm</location>
    </subcellularLocation>
</comment>
<dbReference type="InterPro" id="IPR008909">
    <property type="entry name" value="DALR_anticod-bd"/>
</dbReference>
<dbReference type="PROSITE" id="PS00178">
    <property type="entry name" value="AA_TRNA_LIGASE_I"/>
    <property type="match status" value="1"/>
</dbReference>
<dbReference type="FunFam" id="1.10.730.10:FF:000008">
    <property type="entry name" value="Arginine--tRNA ligase"/>
    <property type="match status" value="1"/>
</dbReference>
<comment type="catalytic activity">
    <reaction evidence="11">
        <text>tRNA(Arg) + L-arginine + ATP = L-arginyl-tRNA(Arg) + AMP + diphosphate</text>
        <dbReference type="Rhea" id="RHEA:20301"/>
        <dbReference type="Rhea" id="RHEA-COMP:9658"/>
        <dbReference type="Rhea" id="RHEA-COMP:9673"/>
        <dbReference type="ChEBI" id="CHEBI:30616"/>
        <dbReference type="ChEBI" id="CHEBI:32682"/>
        <dbReference type="ChEBI" id="CHEBI:33019"/>
        <dbReference type="ChEBI" id="CHEBI:78442"/>
        <dbReference type="ChEBI" id="CHEBI:78513"/>
        <dbReference type="ChEBI" id="CHEBI:456215"/>
        <dbReference type="EC" id="6.1.1.19"/>
    </reaction>
</comment>
<dbReference type="AlphaFoldDB" id="A0A170QB67"/>
<dbReference type="SMART" id="SM01016">
    <property type="entry name" value="Arg_tRNA_synt_N"/>
    <property type="match status" value="1"/>
</dbReference>
<dbReference type="GO" id="GO:0005524">
    <property type="term" value="F:ATP binding"/>
    <property type="evidence" value="ECO:0007669"/>
    <property type="project" value="UniProtKB-KW"/>
</dbReference>
<dbReference type="CDD" id="cd00671">
    <property type="entry name" value="ArgRS_core"/>
    <property type="match status" value="1"/>
</dbReference>
<reference evidence="14" key="1">
    <citation type="submission" date="2015-10" db="EMBL/GenBank/DDBJ databases">
        <authorList>
            <person name="Gilbert D.G."/>
        </authorList>
    </citation>
    <scope>NUCLEOTIDE SEQUENCE</scope>
</reference>
<dbReference type="NCBIfam" id="TIGR00456">
    <property type="entry name" value="argS"/>
    <property type="match status" value="1"/>
</dbReference>
<name>A0A170QB67_9ZZZZ</name>